<comment type="caution">
    <text evidence="10">The sequence shown here is derived from an EMBL/GenBank/DDBJ whole genome shotgun (WGS) entry which is preliminary data.</text>
</comment>
<reference evidence="10 11" key="1">
    <citation type="submission" date="2019-03" db="EMBL/GenBank/DDBJ databases">
        <title>Metabolic potential of uncultured bacteria and archaea associated with petroleum seepage in deep-sea sediments.</title>
        <authorList>
            <person name="Dong X."/>
            <person name="Hubert C."/>
        </authorList>
    </citation>
    <scope>NUCLEOTIDE SEQUENCE [LARGE SCALE GENOMIC DNA]</scope>
    <source>
        <strain evidence="10">E29_bin28</strain>
    </source>
</reference>
<dbReference type="PANTHER" id="PTHR42982:SF1">
    <property type="entry name" value="SEC-INDEPENDENT PROTEIN TRANSLOCASE PROTEIN TATA"/>
    <property type="match status" value="1"/>
</dbReference>
<evidence type="ECO:0000256" key="4">
    <source>
        <dbReference type="ARBA" id="ARBA00022692"/>
    </source>
</evidence>
<dbReference type="PRINTS" id="PR01506">
    <property type="entry name" value="TATBPROTEIN"/>
</dbReference>
<dbReference type="EMBL" id="SOIJ01000182">
    <property type="protein sequence ID" value="TET92749.1"/>
    <property type="molecule type" value="Genomic_DNA"/>
</dbReference>
<evidence type="ECO:0000313" key="10">
    <source>
        <dbReference type="EMBL" id="TET92749.1"/>
    </source>
</evidence>
<keyword evidence="3 9" id="KW-1003">Cell membrane</keyword>
<dbReference type="Proteomes" id="UP000316925">
    <property type="component" value="Unassembled WGS sequence"/>
</dbReference>
<keyword evidence="7 9" id="KW-0811">Translocation</keyword>
<dbReference type="NCBIfam" id="TIGR01411">
    <property type="entry name" value="tatAE"/>
    <property type="match status" value="1"/>
</dbReference>
<dbReference type="GO" id="GO:0033281">
    <property type="term" value="C:TAT protein transport complex"/>
    <property type="evidence" value="ECO:0007669"/>
    <property type="project" value="UniProtKB-UniRule"/>
</dbReference>
<feature type="transmembrane region" description="Helical" evidence="9">
    <location>
        <begin position="6"/>
        <end position="22"/>
    </location>
</feature>
<evidence type="ECO:0000256" key="5">
    <source>
        <dbReference type="ARBA" id="ARBA00022927"/>
    </source>
</evidence>
<keyword evidence="6 9" id="KW-1133">Transmembrane helix</keyword>
<accession>A0A523YMR9</accession>
<keyword evidence="2 9" id="KW-0813">Transport</keyword>
<organism evidence="10 11">
    <name type="scientific">Aerophobetes bacterium</name>
    <dbReference type="NCBI Taxonomy" id="2030807"/>
    <lineage>
        <taxon>Bacteria</taxon>
        <taxon>Candidatus Aerophobota</taxon>
    </lineage>
</organism>
<keyword evidence="4 9" id="KW-0812">Transmembrane</keyword>
<gene>
    <name evidence="9" type="primary">tatA</name>
    <name evidence="10" type="ORF">E3J33_03155</name>
</gene>
<evidence type="ECO:0000256" key="9">
    <source>
        <dbReference type="HAMAP-Rule" id="MF_00236"/>
    </source>
</evidence>
<evidence type="ECO:0000256" key="7">
    <source>
        <dbReference type="ARBA" id="ARBA00023010"/>
    </source>
</evidence>
<evidence type="ECO:0000256" key="6">
    <source>
        <dbReference type="ARBA" id="ARBA00022989"/>
    </source>
</evidence>
<keyword evidence="5 9" id="KW-0653">Protein transport</keyword>
<dbReference type="HAMAP" id="MF_00236">
    <property type="entry name" value="TatA_E"/>
    <property type="match status" value="1"/>
</dbReference>
<dbReference type="AlphaFoldDB" id="A0A523YMR9"/>
<sequence>MFGLGPSELVVIFVIVFLIFGPKKLPQIARTIGKGIREFKKLMREFE</sequence>
<name>A0A523YMR9_UNCAE</name>
<evidence type="ECO:0000313" key="11">
    <source>
        <dbReference type="Proteomes" id="UP000316925"/>
    </source>
</evidence>
<evidence type="ECO:0000256" key="3">
    <source>
        <dbReference type="ARBA" id="ARBA00022475"/>
    </source>
</evidence>
<evidence type="ECO:0000256" key="8">
    <source>
        <dbReference type="ARBA" id="ARBA00023136"/>
    </source>
</evidence>
<dbReference type="GO" id="GO:0008320">
    <property type="term" value="F:protein transmembrane transporter activity"/>
    <property type="evidence" value="ECO:0007669"/>
    <property type="project" value="UniProtKB-UniRule"/>
</dbReference>
<dbReference type="InterPro" id="IPR003369">
    <property type="entry name" value="TatA/B/E"/>
</dbReference>
<dbReference type="InterPro" id="IPR006312">
    <property type="entry name" value="TatA/E"/>
</dbReference>
<comment type="subunit">
    <text evidence="9">Forms a complex with TatC.</text>
</comment>
<comment type="function">
    <text evidence="9">Part of the twin-arginine translocation (Tat) system that transports large folded proteins containing a characteristic twin-arginine motif in their signal peptide across membranes. TatA could form the protein-conducting channel of the Tat system.</text>
</comment>
<dbReference type="Pfam" id="PF02416">
    <property type="entry name" value="TatA_B_E"/>
    <property type="match status" value="1"/>
</dbReference>
<comment type="subcellular location">
    <subcellularLocation>
        <location evidence="1 9">Cell membrane</location>
        <topology evidence="1 9">Single-pass membrane protein</topology>
    </subcellularLocation>
</comment>
<evidence type="ECO:0000256" key="2">
    <source>
        <dbReference type="ARBA" id="ARBA00022448"/>
    </source>
</evidence>
<keyword evidence="8 9" id="KW-0472">Membrane</keyword>
<dbReference type="GO" id="GO:0043953">
    <property type="term" value="P:protein transport by the Tat complex"/>
    <property type="evidence" value="ECO:0007669"/>
    <property type="project" value="UniProtKB-UniRule"/>
</dbReference>
<dbReference type="PANTHER" id="PTHR42982">
    <property type="entry name" value="SEC-INDEPENDENT PROTEIN TRANSLOCASE PROTEIN TATA"/>
    <property type="match status" value="1"/>
</dbReference>
<dbReference type="Gene3D" id="1.20.5.3310">
    <property type="match status" value="1"/>
</dbReference>
<comment type="similarity">
    <text evidence="9">Belongs to the TatA/E family.</text>
</comment>
<protein>
    <recommendedName>
        <fullName evidence="9">Sec-independent protein translocase protein TatA</fullName>
    </recommendedName>
</protein>
<proteinExistence type="inferred from homology"/>
<evidence type="ECO:0000256" key="1">
    <source>
        <dbReference type="ARBA" id="ARBA00004162"/>
    </source>
</evidence>